<dbReference type="OMA" id="SGCNASN"/>
<dbReference type="KEGG" id="ela:UCREL1_2325"/>
<feature type="chain" id="PRO_5004085763" description="DUF7735 domain-containing protein" evidence="2">
    <location>
        <begin position="21"/>
        <end position="231"/>
    </location>
</feature>
<evidence type="ECO:0000313" key="4">
    <source>
        <dbReference type="EMBL" id="EMR70636.1"/>
    </source>
</evidence>
<evidence type="ECO:0000256" key="2">
    <source>
        <dbReference type="SAM" id="SignalP"/>
    </source>
</evidence>
<feature type="compositionally biased region" description="Low complexity" evidence="1">
    <location>
        <begin position="179"/>
        <end position="189"/>
    </location>
</feature>
<feature type="signal peptide" evidence="2">
    <location>
        <begin position="1"/>
        <end position="20"/>
    </location>
</feature>
<name>M7TL36_EUTLA</name>
<evidence type="ECO:0000259" key="3">
    <source>
        <dbReference type="Pfam" id="PF24870"/>
    </source>
</evidence>
<dbReference type="EMBL" id="KB705806">
    <property type="protein sequence ID" value="EMR70636.1"/>
    <property type="molecule type" value="Genomic_DNA"/>
</dbReference>
<keyword evidence="5" id="KW-1185">Reference proteome</keyword>
<sequence length="231" mass="22579">MYYPSALLATAAALAGTAAATYSPQQLNRVRSLDQGVPQRRQDDSSNSAFACQASAFSILGDIPTPTPPLLSYLLSFAATANPTDPAALCAATSALPTSLASAYSSYDEAASSWYVGHSGDIAQLASDCASDGVAQSLTQAITALESYTAGDCTGTAPTEAAGLTSLIPMVNATATGATATTTGSSSGAGSQGGGSASEMSSVPQAGAARPTGVIAGAMAAAGFIGAVAMM</sequence>
<evidence type="ECO:0000313" key="5">
    <source>
        <dbReference type="Proteomes" id="UP000012174"/>
    </source>
</evidence>
<protein>
    <recommendedName>
        <fullName evidence="3">DUF7735 domain-containing protein</fullName>
    </recommendedName>
</protein>
<dbReference type="Proteomes" id="UP000012174">
    <property type="component" value="Unassembled WGS sequence"/>
</dbReference>
<organism evidence="4 5">
    <name type="scientific">Eutypa lata (strain UCR-EL1)</name>
    <name type="common">Grapevine dieback disease fungus</name>
    <name type="synonym">Eutypa armeniacae</name>
    <dbReference type="NCBI Taxonomy" id="1287681"/>
    <lineage>
        <taxon>Eukaryota</taxon>
        <taxon>Fungi</taxon>
        <taxon>Dikarya</taxon>
        <taxon>Ascomycota</taxon>
        <taxon>Pezizomycotina</taxon>
        <taxon>Sordariomycetes</taxon>
        <taxon>Xylariomycetidae</taxon>
        <taxon>Xylariales</taxon>
        <taxon>Diatrypaceae</taxon>
        <taxon>Eutypa</taxon>
    </lineage>
</organism>
<reference evidence="5" key="1">
    <citation type="journal article" date="2013" name="Genome Announc.">
        <title>Draft genome sequence of the grapevine dieback fungus Eutypa lata UCR-EL1.</title>
        <authorList>
            <person name="Blanco-Ulate B."/>
            <person name="Rolshausen P.E."/>
            <person name="Cantu D."/>
        </authorList>
    </citation>
    <scope>NUCLEOTIDE SEQUENCE [LARGE SCALE GENOMIC DNA]</scope>
    <source>
        <strain evidence="5">UCR-EL1</strain>
    </source>
</reference>
<gene>
    <name evidence="4" type="ORF">UCREL1_2325</name>
</gene>
<dbReference type="OrthoDB" id="4747107at2759"/>
<evidence type="ECO:0000256" key="1">
    <source>
        <dbReference type="SAM" id="MobiDB-lite"/>
    </source>
</evidence>
<proteinExistence type="predicted"/>
<dbReference type="AlphaFoldDB" id="M7TL36"/>
<dbReference type="Pfam" id="PF24870">
    <property type="entry name" value="DUF7735"/>
    <property type="match status" value="1"/>
</dbReference>
<dbReference type="HOGENOM" id="CLU_1199833_0_0_1"/>
<accession>M7TL36</accession>
<keyword evidence="2" id="KW-0732">Signal</keyword>
<feature type="region of interest" description="Disordered" evidence="1">
    <location>
        <begin position="179"/>
        <end position="205"/>
    </location>
</feature>
<feature type="domain" description="DUF7735" evidence="3">
    <location>
        <begin position="84"/>
        <end position="137"/>
    </location>
</feature>
<dbReference type="InterPro" id="IPR056637">
    <property type="entry name" value="DUF7735"/>
</dbReference>